<protein>
    <submittedName>
        <fullName evidence="2">Uncharacterized protein</fullName>
    </submittedName>
</protein>
<sequence>MTAVRVLAATQNSALDLVRSTASVAPAILIIACVAIAFCVFMCAIDYWSSKGTNRDMAQLMTQSSMFWARWPHDRIWSAPYGELAAEADRCEVIVAYVKRQKEPPGKRIDEARTAFNKHVDREIATYEGMLAAVRNAMNYAVSQGRGPQQPYRA</sequence>
<gene>
    <name evidence="2" type="ORF">BKG61_27185</name>
</gene>
<evidence type="ECO:0000256" key="1">
    <source>
        <dbReference type="SAM" id="Phobius"/>
    </source>
</evidence>
<organism evidence="2 3">
    <name type="scientific">Mycobacterium syngnathidarum</name>
    <dbReference type="NCBI Taxonomy" id="1908205"/>
    <lineage>
        <taxon>Bacteria</taxon>
        <taxon>Bacillati</taxon>
        <taxon>Actinomycetota</taxon>
        <taxon>Actinomycetes</taxon>
        <taxon>Mycobacteriales</taxon>
        <taxon>Mycobacteriaceae</taxon>
        <taxon>Mycobacterium</taxon>
    </lineage>
</organism>
<dbReference type="RefSeq" id="WP_070946858.1">
    <property type="nucleotide sequence ID" value="NZ_MLHV01000039.1"/>
</dbReference>
<comment type="caution">
    <text evidence="2">The sequence shown here is derived from an EMBL/GenBank/DDBJ whole genome shotgun (WGS) entry which is preliminary data.</text>
</comment>
<feature type="transmembrane region" description="Helical" evidence="1">
    <location>
        <begin position="24"/>
        <end position="48"/>
    </location>
</feature>
<keyword evidence="1" id="KW-0472">Membrane</keyword>
<dbReference type="EMBL" id="MLHV01000039">
    <property type="protein sequence ID" value="OHT90677.1"/>
    <property type="molecule type" value="Genomic_DNA"/>
</dbReference>
<proteinExistence type="predicted"/>
<keyword evidence="1" id="KW-0812">Transmembrane</keyword>
<accession>A0A1S1JTC9</accession>
<reference evidence="2 3" key="1">
    <citation type="submission" date="2016-10" db="EMBL/GenBank/DDBJ databases">
        <title>Evaluation of Human, Animal and Environmental Mycobacterium chelonae Isolates by Core Genome Phylogenomic Analysis, Targeted Gene Comparison, and Anti-microbial Susceptibility Patterns: A Tale of Mistaken Identities.</title>
        <authorList>
            <person name="Fogelson S.B."/>
            <person name="Camus A.C."/>
            <person name="Lorenz W."/>
            <person name="Vasireddy R."/>
            <person name="Vasireddy S."/>
            <person name="Smith T."/>
            <person name="Brown-Elliott B.A."/>
            <person name="Wallace R.J.Jr."/>
            <person name="Hasan N.A."/>
            <person name="Reischl U."/>
            <person name="Sanchez S."/>
        </authorList>
    </citation>
    <scope>NUCLEOTIDE SEQUENCE [LARGE SCALE GENOMIC DNA]</scope>
    <source>
        <strain evidence="2 3">24999</strain>
    </source>
</reference>
<evidence type="ECO:0000313" key="2">
    <source>
        <dbReference type="EMBL" id="OHT90677.1"/>
    </source>
</evidence>
<keyword evidence="1" id="KW-1133">Transmembrane helix</keyword>
<name>A0A1S1JTC9_9MYCO</name>
<evidence type="ECO:0000313" key="3">
    <source>
        <dbReference type="Proteomes" id="UP000179636"/>
    </source>
</evidence>
<dbReference type="PROSITE" id="PS51257">
    <property type="entry name" value="PROKAR_LIPOPROTEIN"/>
    <property type="match status" value="1"/>
</dbReference>
<dbReference type="Proteomes" id="UP000179636">
    <property type="component" value="Unassembled WGS sequence"/>
</dbReference>
<keyword evidence="3" id="KW-1185">Reference proteome</keyword>
<dbReference type="AlphaFoldDB" id="A0A1S1JTC9"/>